<protein>
    <submittedName>
        <fullName evidence="2">Putative lipoprotein YbaY</fullName>
    </submittedName>
</protein>
<dbReference type="Proteomes" id="UP000549250">
    <property type="component" value="Unassembled WGS sequence"/>
</dbReference>
<feature type="signal peptide" evidence="1">
    <location>
        <begin position="1"/>
        <end position="21"/>
    </location>
</feature>
<accession>A0A839T951</accession>
<comment type="caution">
    <text evidence="2">The sequence shown here is derived from an EMBL/GenBank/DDBJ whole genome shotgun (WGS) entry which is preliminary data.</text>
</comment>
<keyword evidence="3" id="KW-1185">Reference proteome</keyword>
<reference evidence="2 3" key="1">
    <citation type="submission" date="2020-08" db="EMBL/GenBank/DDBJ databases">
        <title>Genomic Encyclopedia of Type Strains, Phase III (KMG-III): the genomes of soil and plant-associated and newly described type strains.</title>
        <authorList>
            <person name="Whitman W."/>
        </authorList>
    </citation>
    <scope>NUCLEOTIDE SEQUENCE [LARGE SCALE GENOMIC DNA]</scope>
    <source>
        <strain evidence="2 3">CECT 4462</strain>
    </source>
</reference>
<dbReference type="Pfam" id="PF09619">
    <property type="entry name" value="YscW"/>
    <property type="match status" value="1"/>
</dbReference>
<dbReference type="EMBL" id="JACHXI010000013">
    <property type="protein sequence ID" value="MBB3104173.1"/>
    <property type="molecule type" value="Genomic_DNA"/>
</dbReference>
<organism evidence="2 3">
    <name type="scientific">Azomonas macrocytogenes</name>
    <name type="common">Azotobacter macrocytogenes</name>
    <dbReference type="NCBI Taxonomy" id="69962"/>
    <lineage>
        <taxon>Bacteria</taxon>
        <taxon>Pseudomonadati</taxon>
        <taxon>Pseudomonadota</taxon>
        <taxon>Gammaproteobacteria</taxon>
        <taxon>Pseudomonadales</taxon>
        <taxon>Pseudomonadaceae</taxon>
        <taxon>Azomonas</taxon>
    </lineage>
</organism>
<keyword evidence="1" id="KW-0732">Signal</keyword>
<evidence type="ECO:0000256" key="1">
    <source>
        <dbReference type="SAM" id="SignalP"/>
    </source>
</evidence>
<proteinExistence type="predicted"/>
<gene>
    <name evidence="2" type="ORF">FHR87_002588</name>
</gene>
<feature type="chain" id="PRO_5032449272" evidence="1">
    <location>
        <begin position="22"/>
        <end position="145"/>
    </location>
</feature>
<dbReference type="InterPro" id="IPR039366">
    <property type="entry name" value="Pilotin"/>
</dbReference>
<name>A0A839T951_AZOMA</name>
<evidence type="ECO:0000313" key="2">
    <source>
        <dbReference type="EMBL" id="MBB3104173.1"/>
    </source>
</evidence>
<dbReference type="PROSITE" id="PS51257">
    <property type="entry name" value="PROKAR_LIPOPROTEIN"/>
    <property type="match status" value="1"/>
</dbReference>
<dbReference type="RefSeq" id="WP_183167067.1">
    <property type="nucleotide sequence ID" value="NZ_JACHXI010000013.1"/>
</dbReference>
<dbReference type="AlphaFoldDB" id="A0A839T951"/>
<evidence type="ECO:0000313" key="3">
    <source>
        <dbReference type="Proteomes" id="UP000549250"/>
    </source>
</evidence>
<sequence length="145" mass="15677">MSFRPLLLPVLLIMLASCSSAPTDPEIPPLAPSAPAAYDPRSPNMRALSGSLIGAPAGAEIELALLEVNEREKPERLLSNTRLKSLGKELPFLLHFNPEIFNASRRVELRGRVIQSGQLIMQLPPRTIGSAINQSLGQLQLVPAP</sequence>
<keyword evidence="2" id="KW-0449">Lipoprotein</keyword>